<feature type="chain" id="PRO_5007806713" description="Asl1-like glycosyl hydrolase catalytic domain-containing protein" evidence="1">
    <location>
        <begin position="19"/>
        <end position="492"/>
    </location>
</feature>
<sequence length="492" mass="50245">MSPVTLLPVLALASTALASRHGHMAHRYLHSSNEHGAHGTGTGAPYAYPTANATGAWGSTGLPSTSIPSYAASSSAIGYNTATEHVIHTETVYQTIHAAYQSAASSVGAAGYGSPASESPVASDSCGVVTVTSTEKVTQYVTQGSAPASSSEASPVETSSVSAPAYSAPAYSAPSNSEAAPVSTSSAAGYSAPAYSAPASFSTEVAPTSAPPSYTSVPISSSSSAAAPLYSVVNKGLDNYGAASSTASAAPSYSSAASSAGGKRGLAYNDASLTSCFTGAREVSWAYNWGSSSDGLDDGFNFIPTLWGTASEFTGSWSENAKSAISAGSTHLFSFNEPDHSAQANLGTAAAATAYATYMNPFKGQAQLCAPAVTNGGGEMGLTWLQGFLDACTDCQIDCLNIHWYDSAENTDDFKSHVQKAIDMANGKPVYVSEFGATGSDDQIASFLQEVMPWMDNNSNIAGYAYFMVKDGLLVSGSEPSSYGSTYKTYTS</sequence>
<reference evidence="3 4" key="1">
    <citation type="submission" date="2015-07" db="EMBL/GenBank/DDBJ databases">
        <title>Comparative genomics of the Sigatoka disease complex on banana suggests a link between parallel evolutionary changes in Pseudocercospora fijiensis and Pseudocercospora eumusae and increased virulence on the banana host.</title>
        <authorList>
            <person name="Chang T.-C."/>
            <person name="Salvucci A."/>
            <person name="Crous P.W."/>
            <person name="Stergiopoulos I."/>
        </authorList>
    </citation>
    <scope>NUCLEOTIDE SEQUENCE [LARGE SCALE GENOMIC DNA]</scope>
    <source>
        <strain evidence="3 4">CBS 114824</strain>
    </source>
</reference>
<dbReference type="OrthoDB" id="43654at2759"/>
<gene>
    <name evidence="3" type="ORF">AC578_4960</name>
</gene>
<dbReference type="Pfam" id="PF11790">
    <property type="entry name" value="Glyco_hydro_cc"/>
    <property type="match status" value="1"/>
</dbReference>
<dbReference type="GO" id="GO:0071966">
    <property type="term" value="P:fungal-type cell wall polysaccharide metabolic process"/>
    <property type="evidence" value="ECO:0007669"/>
    <property type="project" value="TreeGrafter"/>
</dbReference>
<comment type="caution">
    <text evidence="3">The sequence shown here is derived from an EMBL/GenBank/DDBJ whole genome shotgun (WGS) entry which is preliminary data.</text>
</comment>
<name>A0A139HNL6_9PEZI</name>
<dbReference type="InterPro" id="IPR053183">
    <property type="entry name" value="ASL1"/>
</dbReference>
<dbReference type="EMBL" id="LFZN01000024">
    <property type="protein sequence ID" value="KXT04026.1"/>
    <property type="molecule type" value="Genomic_DNA"/>
</dbReference>
<dbReference type="STRING" id="321146.A0A139HNL6"/>
<evidence type="ECO:0000313" key="4">
    <source>
        <dbReference type="Proteomes" id="UP000070133"/>
    </source>
</evidence>
<dbReference type="AlphaFoldDB" id="A0A139HNL6"/>
<dbReference type="PANTHER" id="PTHR34154">
    <property type="entry name" value="ALKALI-SENSITIVE LINKAGE PROTEIN 1"/>
    <property type="match status" value="1"/>
</dbReference>
<keyword evidence="1" id="KW-0732">Signal</keyword>
<feature type="signal peptide" evidence="1">
    <location>
        <begin position="1"/>
        <end position="18"/>
    </location>
</feature>
<dbReference type="Proteomes" id="UP000070133">
    <property type="component" value="Unassembled WGS sequence"/>
</dbReference>
<dbReference type="GO" id="GO:0009277">
    <property type="term" value="C:fungal-type cell wall"/>
    <property type="evidence" value="ECO:0007669"/>
    <property type="project" value="TreeGrafter"/>
</dbReference>
<dbReference type="InterPro" id="IPR017853">
    <property type="entry name" value="GH"/>
</dbReference>
<dbReference type="InterPro" id="IPR024655">
    <property type="entry name" value="Asl1_glyco_hydro_catalytic"/>
</dbReference>
<dbReference type="SUPFAM" id="SSF51445">
    <property type="entry name" value="(Trans)glycosidases"/>
    <property type="match status" value="1"/>
</dbReference>
<protein>
    <recommendedName>
        <fullName evidence="2">Asl1-like glycosyl hydrolase catalytic domain-containing protein</fullName>
    </recommendedName>
</protein>
<evidence type="ECO:0000313" key="3">
    <source>
        <dbReference type="EMBL" id="KXT04026.1"/>
    </source>
</evidence>
<feature type="domain" description="Asl1-like glycosyl hydrolase catalytic" evidence="2">
    <location>
        <begin position="265"/>
        <end position="487"/>
    </location>
</feature>
<organism evidence="3 4">
    <name type="scientific">Pseudocercospora eumusae</name>
    <dbReference type="NCBI Taxonomy" id="321146"/>
    <lineage>
        <taxon>Eukaryota</taxon>
        <taxon>Fungi</taxon>
        <taxon>Dikarya</taxon>
        <taxon>Ascomycota</taxon>
        <taxon>Pezizomycotina</taxon>
        <taxon>Dothideomycetes</taxon>
        <taxon>Dothideomycetidae</taxon>
        <taxon>Mycosphaerellales</taxon>
        <taxon>Mycosphaerellaceae</taxon>
        <taxon>Pseudocercospora</taxon>
    </lineage>
</organism>
<proteinExistence type="predicted"/>
<evidence type="ECO:0000256" key="1">
    <source>
        <dbReference type="SAM" id="SignalP"/>
    </source>
</evidence>
<dbReference type="Gene3D" id="3.20.20.80">
    <property type="entry name" value="Glycosidases"/>
    <property type="match status" value="1"/>
</dbReference>
<keyword evidence="4" id="KW-1185">Reference proteome</keyword>
<accession>A0A139HNL6</accession>
<evidence type="ECO:0000259" key="2">
    <source>
        <dbReference type="Pfam" id="PF11790"/>
    </source>
</evidence>
<dbReference type="PANTHER" id="PTHR34154:SF10">
    <property type="entry name" value="ASL1-LIKE GLYCOSYL HYDROLASE CATALYTIC DOMAIN-CONTAINING PROTEIN"/>
    <property type="match status" value="1"/>
</dbReference>